<dbReference type="HOGENOM" id="CLU_044890_0_0_1"/>
<evidence type="ECO:0000313" key="2">
    <source>
        <dbReference type="Proteomes" id="UP000053593"/>
    </source>
</evidence>
<accession>A0A0D0C7X8</accession>
<name>A0A0D0C7X8_9AGAR</name>
<keyword evidence="2" id="KW-1185">Reference proteome</keyword>
<dbReference type="EMBL" id="KN834784">
    <property type="protein sequence ID" value="KIK58569.1"/>
    <property type="molecule type" value="Genomic_DNA"/>
</dbReference>
<dbReference type="Proteomes" id="UP000053593">
    <property type="component" value="Unassembled WGS sequence"/>
</dbReference>
<organism evidence="1 2">
    <name type="scientific">Collybiopsis luxurians FD-317 M1</name>
    <dbReference type="NCBI Taxonomy" id="944289"/>
    <lineage>
        <taxon>Eukaryota</taxon>
        <taxon>Fungi</taxon>
        <taxon>Dikarya</taxon>
        <taxon>Basidiomycota</taxon>
        <taxon>Agaricomycotina</taxon>
        <taxon>Agaricomycetes</taxon>
        <taxon>Agaricomycetidae</taxon>
        <taxon>Agaricales</taxon>
        <taxon>Marasmiineae</taxon>
        <taxon>Omphalotaceae</taxon>
        <taxon>Collybiopsis</taxon>
        <taxon>Collybiopsis luxurians</taxon>
    </lineage>
</organism>
<gene>
    <name evidence="1" type="ORF">GYMLUDRAFT_74854</name>
</gene>
<dbReference type="AlphaFoldDB" id="A0A0D0C7X8"/>
<reference evidence="1 2" key="1">
    <citation type="submission" date="2014-04" db="EMBL/GenBank/DDBJ databases">
        <title>Evolutionary Origins and Diversification of the Mycorrhizal Mutualists.</title>
        <authorList>
            <consortium name="DOE Joint Genome Institute"/>
            <consortium name="Mycorrhizal Genomics Consortium"/>
            <person name="Kohler A."/>
            <person name="Kuo A."/>
            <person name="Nagy L.G."/>
            <person name="Floudas D."/>
            <person name="Copeland A."/>
            <person name="Barry K.W."/>
            <person name="Cichocki N."/>
            <person name="Veneault-Fourrey C."/>
            <person name="LaButti K."/>
            <person name="Lindquist E.A."/>
            <person name="Lipzen A."/>
            <person name="Lundell T."/>
            <person name="Morin E."/>
            <person name="Murat C."/>
            <person name="Riley R."/>
            <person name="Ohm R."/>
            <person name="Sun H."/>
            <person name="Tunlid A."/>
            <person name="Henrissat B."/>
            <person name="Grigoriev I.V."/>
            <person name="Hibbett D.S."/>
            <person name="Martin F."/>
        </authorList>
    </citation>
    <scope>NUCLEOTIDE SEQUENCE [LARGE SCALE GENOMIC DNA]</scope>
    <source>
        <strain evidence="1 2">FD-317 M1</strain>
    </source>
</reference>
<dbReference type="OrthoDB" id="2437251at2759"/>
<sequence length="220" mass="25332">MYSHPCKGWLGTTIDSDSTIALVSLKHMDDHEPYFNIEIPQHIKEFVQNHASLSSMGQLWDKILKLDSSPSFSCHSIYQIYHNLHKQKWQCDADEFKSTKILVEEASKEHPTGTEKGFIWRVDEIRLSDESEYSAIAFCMVEVLQKFGVHIRELSLDSACKNTNGSGYEVYAVLGEEVWDIKASITLTKKDLSEINAFLDMYPEAEYQLCFWHALDAVWK</sequence>
<proteinExistence type="predicted"/>
<evidence type="ECO:0000313" key="1">
    <source>
        <dbReference type="EMBL" id="KIK58569.1"/>
    </source>
</evidence>
<protein>
    <submittedName>
        <fullName evidence="1">Uncharacterized protein</fullName>
    </submittedName>
</protein>